<dbReference type="Pfam" id="PF00660">
    <property type="entry name" value="SRP1_TIP1"/>
    <property type="match status" value="1"/>
</dbReference>
<proteinExistence type="predicted"/>
<accession>A0ABR4NST5</accession>
<evidence type="ECO:0000313" key="2">
    <source>
        <dbReference type="EMBL" id="KAL3231359.1"/>
    </source>
</evidence>
<feature type="signal peptide" evidence="1">
    <location>
        <begin position="1"/>
        <end position="21"/>
    </location>
</feature>
<gene>
    <name evidence="2" type="ORF">RNJ44_00394</name>
</gene>
<comment type="caution">
    <text evidence="2">The sequence shown here is derived from an EMBL/GenBank/DDBJ whole genome shotgun (WGS) entry which is preliminary data.</text>
</comment>
<evidence type="ECO:0000313" key="3">
    <source>
        <dbReference type="Proteomes" id="UP001623330"/>
    </source>
</evidence>
<dbReference type="InterPro" id="IPR000992">
    <property type="entry name" value="SRP1_TIP1"/>
</dbReference>
<dbReference type="Proteomes" id="UP001623330">
    <property type="component" value="Unassembled WGS sequence"/>
</dbReference>
<reference evidence="2 3" key="1">
    <citation type="submission" date="2024-05" db="EMBL/GenBank/DDBJ databases">
        <title>Long read based assembly of the Candida bracarensis genome reveals expanded adhesin content.</title>
        <authorList>
            <person name="Marcet-Houben M."/>
            <person name="Ksiezopolska E."/>
            <person name="Gabaldon T."/>
        </authorList>
    </citation>
    <scope>NUCLEOTIDE SEQUENCE [LARGE SCALE GENOMIC DNA]</scope>
    <source>
        <strain evidence="2 3">CBM6</strain>
    </source>
</reference>
<sequence length="281" mass="27904">MAYNKIALFLAAALAATNVAAVNSDEIQEFNVILSDVMGHLTDYISYAENDPNFTLPDHVLDLYMAMTTATDDSYTTMYNEINFAQVTTAMTRLPWYSSRILPKISPYLEAQQNQAVVESDVSEAASSASSSAASEANSAASSVSSASSASVSSASSEAVASISSSVSSSVSSVSSESSASRSSVSSESSVSSSLSSSASSASSAASSSASSLASDVDTSAASAAASASSSIMSEASSKSSSASVAATSVASSASSKSKNNAVAAQVGMGALFAGAAALLL</sequence>
<dbReference type="PANTHER" id="PTHR31002:SF34">
    <property type="entry name" value="CELL WALL PROTEIN CWP1-RELATED"/>
    <property type="match status" value="1"/>
</dbReference>
<keyword evidence="1" id="KW-0732">Signal</keyword>
<keyword evidence="3" id="KW-1185">Reference proteome</keyword>
<name>A0ABR4NST5_9SACH</name>
<feature type="chain" id="PRO_5045241923" evidence="1">
    <location>
        <begin position="22"/>
        <end position="281"/>
    </location>
</feature>
<dbReference type="InterPro" id="IPR050788">
    <property type="entry name" value="Yeast_SRP1/TIP1_CWP"/>
</dbReference>
<evidence type="ECO:0000256" key="1">
    <source>
        <dbReference type="SAM" id="SignalP"/>
    </source>
</evidence>
<dbReference type="EMBL" id="JBEVYD010000007">
    <property type="protein sequence ID" value="KAL3231359.1"/>
    <property type="molecule type" value="Genomic_DNA"/>
</dbReference>
<dbReference type="PANTHER" id="PTHR31002">
    <property type="entry name" value="SERIPAUPERIN"/>
    <property type="match status" value="1"/>
</dbReference>
<organism evidence="2 3">
    <name type="scientific">Nakaseomyces bracarensis</name>
    <dbReference type="NCBI Taxonomy" id="273131"/>
    <lineage>
        <taxon>Eukaryota</taxon>
        <taxon>Fungi</taxon>
        <taxon>Dikarya</taxon>
        <taxon>Ascomycota</taxon>
        <taxon>Saccharomycotina</taxon>
        <taxon>Saccharomycetes</taxon>
        <taxon>Saccharomycetales</taxon>
        <taxon>Saccharomycetaceae</taxon>
        <taxon>Nakaseomyces</taxon>
    </lineage>
</organism>
<protein>
    <submittedName>
        <fullName evidence="2">Cell wall protein TIR3</fullName>
    </submittedName>
</protein>